<evidence type="ECO:0000313" key="3">
    <source>
        <dbReference type="EMBL" id="TMM47001.1"/>
    </source>
</evidence>
<dbReference type="InterPro" id="IPR006015">
    <property type="entry name" value="Universal_stress_UspA"/>
</dbReference>
<dbReference type="SUPFAM" id="SSF52402">
    <property type="entry name" value="Adenine nucleotide alpha hydrolases-like"/>
    <property type="match status" value="1"/>
</dbReference>
<dbReference type="InterPro" id="IPR006016">
    <property type="entry name" value="UspA"/>
</dbReference>
<evidence type="ECO:0000313" key="4">
    <source>
        <dbReference type="Proteomes" id="UP000307702"/>
    </source>
</evidence>
<evidence type="ECO:0000259" key="2">
    <source>
        <dbReference type="Pfam" id="PF00582"/>
    </source>
</evidence>
<dbReference type="PANTHER" id="PTHR46268">
    <property type="entry name" value="STRESS RESPONSE PROTEIN NHAX"/>
    <property type="match status" value="1"/>
</dbReference>
<protein>
    <submittedName>
        <fullName evidence="3">Universal stress protein</fullName>
    </submittedName>
</protein>
<dbReference type="PANTHER" id="PTHR46268:SF6">
    <property type="entry name" value="UNIVERSAL STRESS PROTEIN UP12"/>
    <property type="match status" value="1"/>
</dbReference>
<comment type="similarity">
    <text evidence="1">Belongs to the universal stress protein A family.</text>
</comment>
<dbReference type="PRINTS" id="PR01438">
    <property type="entry name" value="UNVRSLSTRESS"/>
</dbReference>
<reference evidence="3 4" key="1">
    <citation type="submission" date="2019-05" db="EMBL/GenBank/DDBJ databases">
        <title>Colwellia ponticola sp. nov., isolated from seawater.</title>
        <authorList>
            <person name="Yoon J.-H."/>
        </authorList>
    </citation>
    <scope>NUCLEOTIDE SEQUENCE [LARGE SCALE GENOMIC DNA]</scope>
    <source>
        <strain evidence="3 4">OISW-25</strain>
    </source>
</reference>
<dbReference type="EMBL" id="SZVP01000002">
    <property type="protein sequence ID" value="TMM47001.1"/>
    <property type="molecule type" value="Genomic_DNA"/>
</dbReference>
<dbReference type="Gene3D" id="3.40.50.620">
    <property type="entry name" value="HUPs"/>
    <property type="match status" value="1"/>
</dbReference>
<sequence length="136" mass="15238">MNLNILMPIDGTDDCKKTLQVLKNMYNPETTQVTLMYVNTTLLYAGADLSEDKIRRSKLKSQGMLDDAAEFIAEFKPTEFYTVGYACEQILKKSKENFDLIIMSKRGQSALNRILLGSVTSKVVHNSAVSVLVVPR</sequence>
<name>A0A8H2JNS2_9GAMM</name>
<dbReference type="InterPro" id="IPR014729">
    <property type="entry name" value="Rossmann-like_a/b/a_fold"/>
</dbReference>
<dbReference type="Proteomes" id="UP000307702">
    <property type="component" value="Unassembled WGS sequence"/>
</dbReference>
<dbReference type="CDD" id="cd00293">
    <property type="entry name" value="USP-like"/>
    <property type="match status" value="1"/>
</dbReference>
<dbReference type="OrthoDB" id="5795499at2"/>
<accession>A0A8H2JNS2</accession>
<dbReference type="AlphaFoldDB" id="A0A8H2JNS2"/>
<proteinExistence type="inferred from homology"/>
<comment type="caution">
    <text evidence="3">The sequence shown here is derived from an EMBL/GenBank/DDBJ whole genome shotgun (WGS) entry which is preliminary data.</text>
</comment>
<organism evidence="3 4">
    <name type="scientific">Colwellia ponticola</name>
    <dbReference type="NCBI Taxonomy" id="2304625"/>
    <lineage>
        <taxon>Bacteria</taxon>
        <taxon>Pseudomonadati</taxon>
        <taxon>Pseudomonadota</taxon>
        <taxon>Gammaproteobacteria</taxon>
        <taxon>Alteromonadales</taxon>
        <taxon>Colwelliaceae</taxon>
        <taxon>Colwellia</taxon>
    </lineage>
</organism>
<dbReference type="Pfam" id="PF00582">
    <property type="entry name" value="Usp"/>
    <property type="match status" value="1"/>
</dbReference>
<keyword evidence="4" id="KW-1185">Reference proteome</keyword>
<dbReference type="RefSeq" id="WP_138620774.1">
    <property type="nucleotide sequence ID" value="NZ_SZVP01000002.1"/>
</dbReference>
<feature type="domain" description="UspA" evidence="2">
    <location>
        <begin position="1"/>
        <end position="135"/>
    </location>
</feature>
<evidence type="ECO:0000256" key="1">
    <source>
        <dbReference type="ARBA" id="ARBA00008791"/>
    </source>
</evidence>
<gene>
    <name evidence="3" type="ORF">FCS21_04355</name>
</gene>